<feature type="repeat" description="TPR" evidence="3">
    <location>
        <begin position="511"/>
        <end position="544"/>
    </location>
</feature>
<sequence>MAPTNAHVAAQLRQLIYYHLDNNLLKNALFLASRLVAYEPRSAEASYLLAYCQLQSGYVKAAWDTSRSSGIRGTHLGCSYVFAQASLELGRYVDGITALEKSKPMWQGRNTWAQHNEIRRQHLPDAPAVWSLKAKLYKGHKNMDQAVECWATALKMNPFMWDALIGLCDAGAKVSIPNVYKMTTDIKTMTELAYQQFSKSDINSAHVYDKPLSTSQPAVPDPFVSSQKPNGNILHNNSVLWEKQNGSKVSINTASSILDEEISRTPSIDAEFDDGVLQGTSVNQFHDVPPAPSRKPKATMEAHVDPPPRWKSATGRAKVKGKSDDPTVLQDPPAPTAPSKRTVSGQPASSTQSSSSMAEGTRRSNRLLNTSRPASATSTAGSKISSLANTLGLREGREIKKAKAPAVRGRVATTSTVGRVVSGNRTRTGSTETGETEVRDQKGSSIIPPVPPLPNAKVRAEMAINKDLDAISALLDLFGRMASAHLSLSTYDCQTAIQIYNSLPSGQRETPYILTQIGKAYYEQASHAEAEKFFIRVRQMAPTRLEDMEIYSTVLWHLKSEIELAYLAHELVEVDRLSPEAWCAVGNSFSRQNEHEQAIKCFRRSTQLDSRFAYGFTLEGHEHVQNEEFEKALDAYRSAIAVDGRHYNAWYGLGKVYEKMGKFAIAEKHYRTAAKINPGNAVLICCIGMVLERLKDPEQALQMYTRACALAPSSALSRFKKARCLMSLGRPREALAELLILRDVVPDEPNVWFLMGRLYKTLRMKADAVRAFTMALNLDPKAAQFIKDAMESLDDEDDENFDDDEDMD</sequence>
<dbReference type="Pfam" id="PF14559">
    <property type="entry name" value="TPR_19"/>
    <property type="match status" value="1"/>
</dbReference>
<protein>
    <recommendedName>
        <fullName evidence="7">Protein bimA</fullName>
    </recommendedName>
</protein>
<dbReference type="PANTHER" id="PTHR12558">
    <property type="entry name" value="CELL DIVISION CYCLE 16,23,27"/>
    <property type="match status" value="1"/>
</dbReference>
<feature type="compositionally biased region" description="Low complexity" evidence="4">
    <location>
        <begin position="423"/>
        <end position="433"/>
    </location>
</feature>
<feature type="repeat" description="TPR" evidence="3">
    <location>
        <begin position="613"/>
        <end position="646"/>
    </location>
</feature>
<dbReference type="VEuPathDB" id="FungiDB:PV10_04422"/>
<dbReference type="HOGENOM" id="CLU_008850_0_1_1"/>
<feature type="compositionally biased region" description="Basic and acidic residues" evidence="4">
    <location>
        <begin position="298"/>
        <end position="308"/>
    </location>
</feature>
<dbReference type="GO" id="GO:0031145">
    <property type="term" value="P:anaphase-promoting complex-dependent catabolic process"/>
    <property type="evidence" value="ECO:0007669"/>
    <property type="project" value="TreeGrafter"/>
</dbReference>
<feature type="compositionally biased region" description="Polar residues" evidence="4">
    <location>
        <begin position="366"/>
        <end position="384"/>
    </location>
</feature>
<dbReference type="PANTHER" id="PTHR12558:SF13">
    <property type="entry name" value="CELL DIVISION CYCLE PROTEIN 27 HOMOLOG"/>
    <property type="match status" value="1"/>
</dbReference>
<feature type="repeat" description="TPR" evidence="3">
    <location>
        <begin position="127"/>
        <end position="160"/>
    </location>
</feature>
<dbReference type="InterPro" id="IPR019734">
    <property type="entry name" value="TPR_rpt"/>
</dbReference>
<dbReference type="AlphaFoldDB" id="A0A0D1WV41"/>
<dbReference type="RefSeq" id="XP_016224759.1">
    <property type="nucleotide sequence ID" value="XM_016368971.1"/>
</dbReference>
<dbReference type="GO" id="GO:0005737">
    <property type="term" value="C:cytoplasm"/>
    <property type="evidence" value="ECO:0007669"/>
    <property type="project" value="TreeGrafter"/>
</dbReference>
<dbReference type="EMBL" id="KN847522">
    <property type="protein sequence ID" value="KIV93185.1"/>
    <property type="molecule type" value="Genomic_DNA"/>
</dbReference>
<evidence type="ECO:0000313" key="5">
    <source>
        <dbReference type="EMBL" id="KIV93185.1"/>
    </source>
</evidence>
<evidence type="ECO:0000256" key="2">
    <source>
        <dbReference type="ARBA" id="ARBA00038210"/>
    </source>
</evidence>
<dbReference type="GO" id="GO:0016567">
    <property type="term" value="P:protein ubiquitination"/>
    <property type="evidence" value="ECO:0007669"/>
    <property type="project" value="TreeGrafter"/>
</dbReference>
<keyword evidence="6" id="KW-1185">Reference proteome</keyword>
<dbReference type="Pfam" id="PF13432">
    <property type="entry name" value="TPR_16"/>
    <property type="match status" value="1"/>
</dbReference>
<feature type="region of interest" description="Disordered" evidence="4">
    <location>
        <begin position="281"/>
        <end position="384"/>
    </location>
</feature>
<dbReference type="GO" id="GO:0051301">
    <property type="term" value="P:cell division"/>
    <property type="evidence" value="ECO:0007669"/>
    <property type="project" value="TreeGrafter"/>
</dbReference>
<comment type="similarity">
    <text evidence="2">Belongs to the APC3/CDC27 family.</text>
</comment>
<gene>
    <name evidence="5" type="ORF">PV10_04422</name>
</gene>
<name>A0A0D1WV41_EXOME</name>
<feature type="repeat" description="TPR" evidence="3">
    <location>
        <begin position="579"/>
        <end position="612"/>
    </location>
</feature>
<feature type="compositionally biased region" description="Polar residues" evidence="4">
    <location>
        <begin position="339"/>
        <end position="348"/>
    </location>
</feature>
<evidence type="ECO:0008006" key="7">
    <source>
        <dbReference type="Google" id="ProtNLM"/>
    </source>
</evidence>
<keyword evidence="1 3" id="KW-0802">TPR repeat</keyword>
<reference evidence="5 6" key="1">
    <citation type="submission" date="2015-01" db="EMBL/GenBank/DDBJ databases">
        <title>The Genome Sequence of Exophiala mesophila CBS40295.</title>
        <authorList>
            <consortium name="The Broad Institute Genomics Platform"/>
            <person name="Cuomo C."/>
            <person name="de Hoog S."/>
            <person name="Gorbushina A."/>
            <person name="Stielow B."/>
            <person name="Teixiera M."/>
            <person name="Abouelleil A."/>
            <person name="Chapman S.B."/>
            <person name="Priest M."/>
            <person name="Young S.K."/>
            <person name="Wortman J."/>
            <person name="Nusbaum C."/>
            <person name="Birren B."/>
        </authorList>
    </citation>
    <scope>NUCLEOTIDE SEQUENCE [LARGE SCALE GENOMIC DNA]</scope>
    <source>
        <strain evidence="5 6">CBS 40295</strain>
    </source>
</reference>
<feature type="repeat" description="TPR" evidence="3">
    <location>
        <begin position="749"/>
        <end position="782"/>
    </location>
</feature>
<dbReference type="Pfam" id="PF12895">
    <property type="entry name" value="ANAPC3"/>
    <property type="match status" value="1"/>
</dbReference>
<dbReference type="Proteomes" id="UP000054302">
    <property type="component" value="Unassembled WGS sequence"/>
</dbReference>
<evidence type="ECO:0000313" key="6">
    <source>
        <dbReference type="Proteomes" id="UP000054302"/>
    </source>
</evidence>
<evidence type="ECO:0000256" key="4">
    <source>
        <dbReference type="SAM" id="MobiDB-lite"/>
    </source>
</evidence>
<dbReference type="InterPro" id="IPR011990">
    <property type="entry name" value="TPR-like_helical_dom_sf"/>
</dbReference>
<evidence type="ECO:0000256" key="3">
    <source>
        <dbReference type="PROSITE-ProRule" id="PRU00339"/>
    </source>
</evidence>
<dbReference type="PROSITE" id="PS50005">
    <property type="entry name" value="TPR"/>
    <property type="match status" value="7"/>
</dbReference>
<dbReference type="OMA" id="WHSPQAW"/>
<dbReference type="GO" id="GO:0007091">
    <property type="term" value="P:metaphase/anaphase transition of mitotic cell cycle"/>
    <property type="evidence" value="ECO:0007669"/>
    <property type="project" value="TreeGrafter"/>
</dbReference>
<accession>A0A0D1WV41</accession>
<dbReference type="STRING" id="212818.A0A0D1WV41"/>
<dbReference type="Gene3D" id="1.25.40.10">
    <property type="entry name" value="Tetratricopeptide repeat domain"/>
    <property type="match status" value="4"/>
</dbReference>
<organism evidence="5 6">
    <name type="scientific">Exophiala mesophila</name>
    <name type="common">Black yeast-like fungus</name>
    <dbReference type="NCBI Taxonomy" id="212818"/>
    <lineage>
        <taxon>Eukaryota</taxon>
        <taxon>Fungi</taxon>
        <taxon>Dikarya</taxon>
        <taxon>Ascomycota</taxon>
        <taxon>Pezizomycotina</taxon>
        <taxon>Eurotiomycetes</taxon>
        <taxon>Chaetothyriomycetidae</taxon>
        <taxon>Chaetothyriales</taxon>
        <taxon>Herpotrichiellaceae</taxon>
        <taxon>Exophiala</taxon>
    </lineage>
</organism>
<feature type="region of interest" description="Disordered" evidence="4">
    <location>
        <begin position="422"/>
        <end position="452"/>
    </location>
</feature>
<dbReference type="OrthoDB" id="329563at2759"/>
<dbReference type="GeneID" id="27322267"/>
<dbReference type="SUPFAM" id="SSF48452">
    <property type="entry name" value="TPR-like"/>
    <property type="match status" value="4"/>
</dbReference>
<dbReference type="Pfam" id="PF13181">
    <property type="entry name" value="TPR_8"/>
    <property type="match status" value="1"/>
</dbReference>
<proteinExistence type="inferred from homology"/>
<dbReference type="SMART" id="SM00028">
    <property type="entry name" value="TPR"/>
    <property type="match status" value="8"/>
</dbReference>
<evidence type="ECO:0000256" key="1">
    <source>
        <dbReference type="ARBA" id="ARBA00022803"/>
    </source>
</evidence>
<feature type="repeat" description="TPR" evidence="3">
    <location>
        <begin position="681"/>
        <end position="714"/>
    </location>
</feature>
<feature type="repeat" description="TPR" evidence="3">
    <location>
        <begin position="647"/>
        <end position="680"/>
    </location>
</feature>
<dbReference type="GO" id="GO:0005680">
    <property type="term" value="C:anaphase-promoting complex"/>
    <property type="evidence" value="ECO:0007669"/>
    <property type="project" value="TreeGrafter"/>
</dbReference>